<dbReference type="InterPro" id="IPR027417">
    <property type="entry name" value="P-loop_NTPase"/>
</dbReference>
<evidence type="ECO:0000259" key="8">
    <source>
        <dbReference type="PROSITE" id="PS50162"/>
    </source>
</evidence>
<dbReference type="SUPFAM" id="SSF52540">
    <property type="entry name" value="P-loop containing nucleoside triphosphate hydrolases"/>
    <property type="match status" value="1"/>
</dbReference>
<dbReference type="Proteomes" id="UP001604277">
    <property type="component" value="Unassembled WGS sequence"/>
</dbReference>
<dbReference type="PROSITE" id="PS00321">
    <property type="entry name" value="RECA_1"/>
    <property type="match status" value="1"/>
</dbReference>
<gene>
    <name evidence="10" type="ORF">Fot_35632</name>
</gene>
<dbReference type="InterPro" id="IPR013765">
    <property type="entry name" value="DNA_recomb/repair_RecA"/>
</dbReference>
<proteinExistence type="inferred from homology"/>
<keyword evidence="5 7" id="KW-0233">DNA recombination</keyword>
<evidence type="ECO:0000256" key="5">
    <source>
        <dbReference type="ARBA" id="ARBA00023172"/>
    </source>
</evidence>
<evidence type="ECO:0000256" key="1">
    <source>
        <dbReference type="ARBA" id="ARBA00009391"/>
    </source>
</evidence>
<dbReference type="PANTHER" id="PTHR45900:SF4">
    <property type="entry name" value="DNA REPAIR PROTEIN RECA HOMOLOG 2, MITOCHONDRIAL"/>
    <property type="match status" value="1"/>
</dbReference>
<name>A0ABD1SM33_9LAMI</name>
<evidence type="ECO:0000313" key="10">
    <source>
        <dbReference type="EMBL" id="KAL2501784.1"/>
    </source>
</evidence>
<dbReference type="SMART" id="SM00382">
    <property type="entry name" value="AAA"/>
    <property type="match status" value="1"/>
</dbReference>
<dbReference type="InterPro" id="IPR020587">
    <property type="entry name" value="RecA_monomer-monomer_interface"/>
</dbReference>
<organism evidence="10 11">
    <name type="scientific">Forsythia ovata</name>
    <dbReference type="NCBI Taxonomy" id="205694"/>
    <lineage>
        <taxon>Eukaryota</taxon>
        <taxon>Viridiplantae</taxon>
        <taxon>Streptophyta</taxon>
        <taxon>Embryophyta</taxon>
        <taxon>Tracheophyta</taxon>
        <taxon>Spermatophyta</taxon>
        <taxon>Magnoliopsida</taxon>
        <taxon>eudicotyledons</taxon>
        <taxon>Gunneridae</taxon>
        <taxon>Pentapetalae</taxon>
        <taxon>asterids</taxon>
        <taxon>lamiids</taxon>
        <taxon>Lamiales</taxon>
        <taxon>Oleaceae</taxon>
        <taxon>Forsythieae</taxon>
        <taxon>Forsythia</taxon>
    </lineage>
</organism>
<dbReference type="Pfam" id="PF00154">
    <property type="entry name" value="RecA_N"/>
    <property type="match status" value="1"/>
</dbReference>
<keyword evidence="2 6" id="KW-0547">Nucleotide-binding</keyword>
<dbReference type="GO" id="GO:0003677">
    <property type="term" value="F:DNA binding"/>
    <property type="evidence" value="ECO:0007669"/>
    <property type="project" value="UniProtKB-KW"/>
</dbReference>
<dbReference type="GO" id="GO:0006310">
    <property type="term" value="P:DNA recombination"/>
    <property type="evidence" value="ECO:0007669"/>
    <property type="project" value="UniProtKB-KW"/>
</dbReference>
<evidence type="ECO:0000256" key="4">
    <source>
        <dbReference type="ARBA" id="ARBA00023125"/>
    </source>
</evidence>
<keyword evidence="7" id="KW-0227">DNA damage</keyword>
<dbReference type="InterPro" id="IPR020584">
    <property type="entry name" value="DNA_recomb/repair_RecA_CS"/>
</dbReference>
<dbReference type="InterPro" id="IPR003593">
    <property type="entry name" value="AAA+_ATPase"/>
</dbReference>
<keyword evidence="3 6" id="KW-0067">ATP-binding</keyword>
<protein>
    <submittedName>
        <fullName evidence="10">DNA repair protein recA-like protein 2</fullName>
    </submittedName>
</protein>
<keyword evidence="11" id="KW-1185">Reference proteome</keyword>
<feature type="domain" description="RecA family profile 2" evidence="9">
    <location>
        <begin position="262"/>
        <end position="334"/>
    </location>
</feature>
<evidence type="ECO:0000313" key="11">
    <source>
        <dbReference type="Proteomes" id="UP001604277"/>
    </source>
</evidence>
<accession>A0ABD1SM33</accession>
<dbReference type="EMBL" id="JBFOLJ010000010">
    <property type="protein sequence ID" value="KAL2501784.1"/>
    <property type="molecule type" value="Genomic_DNA"/>
</dbReference>
<sequence>MVKLVPKSIRFLRFSPLSTRPPFSLVSFKPSDVIAWTRLHSTSASFAEYEYNDEIPDVKATEKHTALRMALSKLAGDFGEESMLSSQHFFGARRTPVISTGSLRLDQALGIGGLPKGRMVEIYGQEASGKTTLALHIIKEAQRLGGYCAYIDVENAMNPLFAESIGVNTDNLLISQPDSAENLLNVVDTLTKSGSIDVIVVDSVAALVPQMEVETSSFSSPTELQSKIMTQALRKIHYSLCRSSTLLIFINQVRRNLRLDQGSIRAEEVTCGGNALKFYAAIRMRISRIGLLRTEDKVTGLGICVQVVKNKLAPSMTKAELRIQFGRGFCCELEALEMASEHGILSTEGSCYFIDGIVLNNKEDAVSYLVANKGTLDDIVTTLRQQLFKRERLSRI</sequence>
<dbReference type="GO" id="GO:0006974">
    <property type="term" value="P:DNA damage response"/>
    <property type="evidence" value="ECO:0007669"/>
    <property type="project" value="UniProtKB-KW"/>
</dbReference>
<dbReference type="PROSITE" id="PS50162">
    <property type="entry name" value="RECA_2"/>
    <property type="match status" value="1"/>
</dbReference>
<dbReference type="GO" id="GO:0005524">
    <property type="term" value="F:ATP binding"/>
    <property type="evidence" value="ECO:0007669"/>
    <property type="project" value="UniProtKB-KW"/>
</dbReference>
<evidence type="ECO:0000256" key="2">
    <source>
        <dbReference type="ARBA" id="ARBA00022741"/>
    </source>
</evidence>
<keyword evidence="4 7" id="KW-0238">DNA-binding</keyword>
<dbReference type="InterPro" id="IPR020588">
    <property type="entry name" value="RecA_ATP-bd"/>
</dbReference>
<dbReference type="PANTHER" id="PTHR45900">
    <property type="entry name" value="RECA"/>
    <property type="match status" value="1"/>
</dbReference>
<dbReference type="InterPro" id="IPR049428">
    <property type="entry name" value="RecA-like_N"/>
</dbReference>
<evidence type="ECO:0000259" key="9">
    <source>
        <dbReference type="PROSITE" id="PS50163"/>
    </source>
</evidence>
<dbReference type="Gene3D" id="3.40.50.300">
    <property type="entry name" value="P-loop containing nucleotide triphosphate hydrolases"/>
    <property type="match status" value="1"/>
</dbReference>
<dbReference type="PRINTS" id="PR00142">
    <property type="entry name" value="RECA"/>
</dbReference>
<evidence type="ECO:0000256" key="6">
    <source>
        <dbReference type="RuleBase" id="RU003422"/>
    </source>
</evidence>
<comment type="caution">
    <text evidence="10">The sequence shown here is derived from an EMBL/GenBank/DDBJ whole genome shotgun (WGS) entry which is preliminary data.</text>
</comment>
<comment type="similarity">
    <text evidence="1 6">Belongs to the RecA family.</text>
</comment>
<dbReference type="CDD" id="cd00983">
    <property type="entry name" value="RecA"/>
    <property type="match status" value="1"/>
</dbReference>
<evidence type="ECO:0000256" key="3">
    <source>
        <dbReference type="ARBA" id="ARBA00022840"/>
    </source>
</evidence>
<dbReference type="AlphaFoldDB" id="A0ABD1SM33"/>
<evidence type="ECO:0000256" key="7">
    <source>
        <dbReference type="RuleBase" id="RU004527"/>
    </source>
</evidence>
<feature type="domain" description="RecA family profile 1" evidence="8">
    <location>
        <begin position="94"/>
        <end position="253"/>
    </location>
</feature>
<reference evidence="11" key="1">
    <citation type="submission" date="2024-07" db="EMBL/GenBank/DDBJ databases">
        <title>Two chromosome-level genome assemblies of Korean endemic species Abeliophyllum distichum and Forsythia ovata (Oleaceae).</title>
        <authorList>
            <person name="Jang H."/>
        </authorList>
    </citation>
    <scope>NUCLEOTIDE SEQUENCE [LARGE SCALE GENOMIC DNA]</scope>
</reference>
<dbReference type="PROSITE" id="PS50163">
    <property type="entry name" value="RECA_3"/>
    <property type="match status" value="1"/>
</dbReference>